<reference evidence="2 3" key="1">
    <citation type="submission" date="2016-10" db="EMBL/GenBank/DDBJ databases">
        <authorList>
            <person name="de Groot N.N."/>
        </authorList>
    </citation>
    <scope>NUCLEOTIDE SEQUENCE [LARGE SCALE GENOMIC DNA]</scope>
    <source>
        <strain evidence="2 3">CGMCC 1.12097</strain>
    </source>
</reference>
<accession>A0A1G5ZRQ6</accession>
<dbReference type="RefSeq" id="WP_091585546.1">
    <property type="nucleotide sequence ID" value="NZ_FMXM01000026.1"/>
</dbReference>
<proteinExistence type="predicted"/>
<gene>
    <name evidence="2" type="ORF">SAMN02927914_05911</name>
</gene>
<dbReference type="EMBL" id="FMXM01000026">
    <property type="protein sequence ID" value="SDA97508.1"/>
    <property type="molecule type" value="Genomic_DNA"/>
</dbReference>
<feature type="signal peptide" evidence="1">
    <location>
        <begin position="1"/>
        <end position="25"/>
    </location>
</feature>
<name>A0A1G5ZRQ6_9HYPH</name>
<feature type="chain" id="PRO_5011528609" evidence="1">
    <location>
        <begin position="26"/>
        <end position="86"/>
    </location>
</feature>
<protein>
    <submittedName>
        <fullName evidence="2">Uncharacterized protein</fullName>
    </submittedName>
</protein>
<dbReference type="Proteomes" id="UP000198588">
    <property type="component" value="Unassembled WGS sequence"/>
</dbReference>
<evidence type="ECO:0000256" key="1">
    <source>
        <dbReference type="SAM" id="SignalP"/>
    </source>
</evidence>
<keyword evidence="1" id="KW-0732">Signal</keyword>
<organism evidence="2 3">
    <name type="scientific">Mesorhizobium qingshengii</name>
    <dbReference type="NCBI Taxonomy" id="1165689"/>
    <lineage>
        <taxon>Bacteria</taxon>
        <taxon>Pseudomonadati</taxon>
        <taxon>Pseudomonadota</taxon>
        <taxon>Alphaproteobacteria</taxon>
        <taxon>Hyphomicrobiales</taxon>
        <taxon>Phyllobacteriaceae</taxon>
        <taxon>Mesorhizobium</taxon>
    </lineage>
</organism>
<sequence length="86" mass="10439">MKNFILSALVAISVVSPVIVAPAQAASLVITTDNGNMGRHHWRDNRWRDHHWRKHHNRHCFVKVRKHWRHHHWVIEKVRVCELRRY</sequence>
<evidence type="ECO:0000313" key="3">
    <source>
        <dbReference type="Proteomes" id="UP000198588"/>
    </source>
</evidence>
<evidence type="ECO:0000313" key="2">
    <source>
        <dbReference type="EMBL" id="SDA97508.1"/>
    </source>
</evidence>
<dbReference type="AlphaFoldDB" id="A0A1G5ZRQ6"/>